<dbReference type="GO" id="GO:0000294">
    <property type="term" value="P:nuclear-transcribed mRNA catabolic process, RNase MRP-dependent"/>
    <property type="evidence" value="ECO:0007669"/>
    <property type="project" value="TreeGrafter"/>
</dbReference>
<dbReference type="GO" id="GO:0000171">
    <property type="term" value="F:ribonuclease MRP activity"/>
    <property type="evidence" value="ECO:0007669"/>
    <property type="project" value="TreeGrafter"/>
</dbReference>
<dbReference type="GO" id="GO:0008033">
    <property type="term" value="P:tRNA processing"/>
    <property type="evidence" value="ECO:0007669"/>
    <property type="project" value="InterPro"/>
</dbReference>
<dbReference type="Proteomes" id="UP000033540">
    <property type="component" value="Unassembled WGS sequence"/>
</dbReference>
<organism evidence="3 4">
    <name type="scientific">Aspergillus parasiticus (strain ATCC 56775 / NRRL 5862 / SRRC 143 / SU-1)</name>
    <dbReference type="NCBI Taxonomy" id="1403190"/>
    <lineage>
        <taxon>Eukaryota</taxon>
        <taxon>Fungi</taxon>
        <taxon>Dikarya</taxon>
        <taxon>Ascomycota</taxon>
        <taxon>Pezizomycotina</taxon>
        <taxon>Eurotiomycetes</taxon>
        <taxon>Eurotiomycetidae</taxon>
        <taxon>Eurotiales</taxon>
        <taxon>Aspergillaceae</taxon>
        <taxon>Aspergillus</taxon>
        <taxon>Aspergillus subgen. Circumdati</taxon>
    </lineage>
</organism>
<proteinExistence type="predicted"/>
<dbReference type="STRING" id="1403190.A0A0F0IEJ6"/>
<dbReference type="InterPro" id="IPR049128">
    <property type="entry name" value="Pop8-like_dom"/>
</dbReference>
<evidence type="ECO:0000259" key="2">
    <source>
        <dbReference type="Pfam" id="PF20976"/>
    </source>
</evidence>
<accession>A0A0F0IEJ6</accession>
<dbReference type="PANTHER" id="PTHR28173:SF1">
    <property type="entry name" value="RIBONUCLEASES P_MRP PROTEIN SUBUNIT POP8"/>
    <property type="match status" value="1"/>
</dbReference>
<feature type="domain" description="Ribonucleases P/MRP subunit Pop8-like" evidence="2">
    <location>
        <begin position="38"/>
        <end position="125"/>
    </location>
</feature>
<feature type="region of interest" description="Disordered" evidence="1">
    <location>
        <begin position="1"/>
        <end position="27"/>
    </location>
</feature>
<dbReference type="EMBL" id="JZEE01000517">
    <property type="protein sequence ID" value="KJK64303.1"/>
    <property type="molecule type" value="Genomic_DNA"/>
</dbReference>
<dbReference type="Pfam" id="PF20976">
    <property type="entry name" value="Pop8"/>
    <property type="match status" value="1"/>
</dbReference>
<name>A0A0F0IEJ6_ASPPU</name>
<dbReference type="GO" id="GO:0005655">
    <property type="term" value="C:nucleolar ribonuclease P complex"/>
    <property type="evidence" value="ECO:0007669"/>
    <property type="project" value="InterPro"/>
</dbReference>
<evidence type="ECO:0000256" key="1">
    <source>
        <dbReference type="SAM" id="MobiDB-lite"/>
    </source>
</evidence>
<dbReference type="InterPro" id="IPR020347">
    <property type="entry name" value="Pop8"/>
</dbReference>
<dbReference type="GO" id="GO:0004526">
    <property type="term" value="F:ribonuclease P activity"/>
    <property type="evidence" value="ECO:0007669"/>
    <property type="project" value="TreeGrafter"/>
</dbReference>
<gene>
    <name evidence="3" type="ORF">P875_00138258</name>
</gene>
<protein>
    <recommendedName>
        <fullName evidence="2">Ribonucleases P/MRP subunit Pop8-like domain-containing protein</fullName>
    </recommendedName>
</protein>
<comment type="caution">
    <text evidence="3">The sequence shown here is derived from an EMBL/GenBank/DDBJ whole genome shotgun (WGS) entry which is preliminary data.</text>
</comment>
<evidence type="ECO:0000313" key="4">
    <source>
        <dbReference type="Proteomes" id="UP000033540"/>
    </source>
</evidence>
<sequence>MSSTNPETTPSKRKAPDDRVASKAAPAQAIHFTARNPPWTYLKLQLVHQPGTSTAVQSQPLDPLTARTYINSALSQFLGLSGTAISIDILKILPEAPQPKPTDKFIWVRVPRQDAPAVVAAVSSWIGGGTGGGSVGSVAWRVCAKGNYLGALTQGSGEDLFAP</sequence>
<dbReference type="PANTHER" id="PTHR28173">
    <property type="entry name" value="RIBONUCLEASES P/MRP PROTEIN SUBUNIT POP8"/>
    <property type="match status" value="1"/>
</dbReference>
<reference evidence="3 4" key="1">
    <citation type="submission" date="2015-02" db="EMBL/GenBank/DDBJ databases">
        <title>Draft genome sequence of Aspergillus parasiticus SU-1.</title>
        <authorList>
            <person name="Yu J."/>
            <person name="Fedorova N."/>
            <person name="Yin Y."/>
            <person name="Losada L."/>
            <person name="Zafar N."/>
            <person name="Taujale R."/>
            <person name="Ehrlich K.C."/>
            <person name="Bhatnagar D."/>
            <person name="Cleveland T.E."/>
            <person name="Bennett J.W."/>
            <person name="Nierman W.C."/>
        </authorList>
    </citation>
    <scope>NUCLEOTIDE SEQUENCE [LARGE SCALE GENOMIC DNA]</scope>
    <source>
        <strain evidence="4">ATCC 56775 / NRRL 5862 / SRRC 143 / SU-1</strain>
    </source>
</reference>
<dbReference type="OrthoDB" id="5530243at2759"/>
<dbReference type="GO" id="GO:0000172">
    <property type="term" value="C:ribonuclease MRP complex"/>
    <property type="evidence" value="ECO:0007669"/>
    <property type="project" value="InterPro"/>
</dbReference>
<dbReference type="AlphaFoldDB" id="A0A0F0IEJ6"/>
<evidence type="ECO:0000313" key="3">
    <source>
        <dbReference type="EMBL" id="KJK64303.1"/>
    </source>
</evidence>
<dbReference type="GO" id="GO:0034965">
    <property type="term" value="P:intronic box C/D snoRNA processing"/>
    <property type="evidence" value="ECO:0007669"/>
    <property type="project" value="TreeGrafter"/>
</dbReference>